<dbReference type="RefSeq" id="WP_046276646.1">
    <property type="nucleotide sequence ID" value="NZ_LATL02000187.1"/>
</dbReference>
<dbReference type="AlphaFoldDB" id="A0A0F5YLR4"/>
<sequence length="88" mass="10254">MSSRGLPETTAYVQVTRQSWQQGILEGEVSAGGFEWRFQWRFRRNKTLIIQPSQGRALIHEPLGRFLEKCDYKLEPGGDYSFTIRAKF</sequence>
<proteinExistence type="predicted"/>
<name>A0A0F5YLR4_9CYAN</name>
<protein>
    <recommendedName>
        <fullName evidence="3">DUF3146 domain-containing protein</fullName>
    </recommendedName>
</protein>
<evidence type="ECO:0008006" key="3">
    <source>
        <dbReference type="Google" id="ProtNLM"/>
    </source>
</evidence>
<dbReference type="OrthoDB" id="514223at2"/>
<accession>A0A0F5YLR4</accession>
<dbReference type="InterPro" id="IPR021492">
    <property type="entry name" value="DUF3146"/>
</dbReference>
<dbReference type="Proteomes" id="UP000033607">
    <property type="component" value="Unassembled WGS sequence"/>
</dbReference>
<evidence type="ECO:0000313" key="1">
    <source>
        <dbReference type="EMBL" id="KKD39869.1"/>
    </source>
</evidence>
<dbReference type="EMBL" id="LATL02000187">
    <property type="protein sequence ID" value="KKD39869.1"/>
    <property type="molecule type" value="Genomic_DNA"/>
</dbReference>
<gene>
    <name evidence="1" type="ORF">WN50_01075</name>
</gene>
<evidence type="ECO:0000313" key="2">
    <source>
        <dbReference type="Proteomes" id="UP000033607"/>
    </source>
</evidence>
<dbReference type="Pfam" id="PF11344">
    <property type="entry name" value="DUF3146"/>
    <property type="match status" value="1"/>
</dbReference>
<reference evidence="1 2" key="1">
    <citation type="submission" date="2015-06" db="EMBL/GenBank/DDBJ databases">
        <title>Draft genome assembly of filamentous brackish cyanobacterium Limnoraphis robusta strain CS-951.</title>
        <authorList>
            <person name="Willis A."/>
            <person name="Parks M."/>
            <person name="Burford M.A."/>
        </authorList>
    </citation>
    <scope>NUCLEOTIDE SEQUENCE [LARGE SCALE GENOMIC DNA]</scope>
    <source>
        <strain evidence="1 2">CS-951</strain>
    </source>
</reference>
<comment type="caution">
    <text evidence="1">The sequence shown here is derived from an EMBL/GenBank/DDBJ whole genome shotgun (WGS) entry which is preliminary data.</text>
</comment>
<dbReference type="PATRIC" id="fig|1637645.4.peg.3751"/>
<organism evidence="1 2">
    <name type="scientific">Limnoraphis robusta CS-951</name>
    <dbReference type="NCBI Taxonomy" id="1637645"/>
    <lineage>
        <taxon>Bacteria</taxon>
        <taxon>Bacillati</taxon>
        <taxon>Cyanobacteriota</taxon>
        <taxon>Cyanophyceae</taxon>
        <taxon>Oscillatoriophycideae</taxon>
        <taxon>Oscillatoriales</taxon>
        <taxon>Sirenicapillariaceae</taxon>
        <taxon>Limnoraphis</taxon>
    </lineage>
</organism>